<dbReference type="EMBL" id="LT598653">
    <property type="protein sequence ID" value="SBV31468.1"/>
    <property type="molecule type" value="Genomic_DNA"/>
</dbReference>
<feature type="domain" description="AMP-binding enzyme C-terminal" evidence="2">
    <location>
        <begin position="442"/>
        <end position="516"/>
    </location>
</feature>
<gene>
    <name evidence="3" type="ORF">SPPYR_0348</name>
</gene>
<dbReference type="Gene3D" id="3.40.50.12780">
    <property type="entry name" value="N-terminal domain of ligase-like"/>
    <property type="match status" value="1"/>
</dbReference>
<dbReference type="AlphaFoldDB" id="A0A1Y5PN75"/>
<evidence type="ECO:0000259" key="2">
    <source>
        <dbReference type="Pfam" id="PF13193"/>
    </source>
</evidence>
<dbReference type="PANTHER" id="PTHR43767:SF11">
    <property type="entry name" value="MEDIUM-CHAIN-FATTY-ACID--COA LIGASE"/>
    <property type="match status" value="1"/>
</dbReference>
<proteinExistence type="predicted"/>
<reference evidence="3" key="1">
    <citation type="submission" date="2016-03" db="EMBL/GenBank/DDBJ databases">
        <authorList>
            <person name="Ploux O."/>
        </authorList>
    </citation>
    <scope>NUCLEOTIDE SEQUENCE</scope>
    <source>
        <strain evidence="3">UC10</strain>
    </source>
</reference>
<protein>
    <submittedName>
        <fullName evidence="3">AMP-dependent synthetase and ligase</fullName>
    </submittedName>
</protein>
<dbReference type="Pfam" id="PF00501">
    <property type="entry name" value="AMP-binding"/>
    <property type="match status" value="1"/>
</dbReference>
<feature type="domain" description="AMP-dependent synthetase/ligase" evidence="1">
    <location>
        <begin position="25"/>
        <end position="394"/>
    </location>
</feature>
<dbReference type="PROSITE" id="PS00455">
    <property type="entry name" value="AMP_BINDING"/>
    <property type="match status" value="1"/>
</dbReference>
<dbReference type="SUPFAM" id="SSF56801">
    <property type="entry name" value="Acetyl-CoA synthetase-like"/>
    <property type="match status" value="1"/>
</dbReference>
<organism evidence="3">
    <name type="scientific">uncultured Sphingopyxis sp</name>
    <dbReference type="NCBI Taxonomy" id="310581"/>
    <lineage>
        <taxon>Bacteria</taxon>
        <taxon>Pseudomonadati</taxon>
        <taxon>Pseudomonadota</taxon>
        <taxon>Alphaproteobacteria</taxon>
        <taxon>Sphingomonadales</taxon>
        <taxon>Sphingomonadaceae</taxon>
        <taxon>Sphingopyxis</taxon>
        <taxon>environmental samples</taxon>
    </lineage>
</organism>
<dbReference type="Pfam" id="PF13193">
    <property type="entry name" value="AMP-binding_C"/>
    <property type="match status" value="1"/>
</dbReference>
<accession>A0A1Y5PN75</accession>
<dbReference type="KEGG" id="sphu:SPPYR_0348"/>
<dbReference type="InterPro" id="IPR045851">
    <property type="entry name" value="AMP-bd_C_sf"/>
</dbReference>
<dbReference type="InterPro" id="IPR042099">
    <property type="entry name" value="ANL_N_sf"/>
</dbReference>
<evidence type="ECO:0000313" key="3">
    <source>
        <dbReference type="EMBL" id="SBV31468.1"/>
    </source>
</evidence>
<sequence length="529" mass="55548">MIDGSMQSYGLTLDKFLSHAAKWHAQAEVVSAAADGSIARIGYAALYERARAVSGALHAMGVRAGHRVATLAWNTQGHLESWYGIIGMGAVCHTLNPRLTAAQIGAMLVQSEAGVLLVSPDLLPLAEAATRNVGSVRRILLLDTAEADAGEGDGRVAVGALEPALAAASADVAWGQFDENSPSGLCFTSGTTGAPKGVTYTHRGCYLHTMRQLQADVMGVRARDAVLAVVPMFHANAWGLPFSVPAAGGKLVLPGRHSDGAHLAALIRGEGVTAGVGVPTVWLGLVEHLEREGGDVPTLERILVGGAPMPPALMERIERRLGAEVQTSWGMTELSPLGTAAVPGDPDRTAGVSGKPAIGIDLLLTDAEGRALAEQRGAEGHLRVRGPSVVERYFGQDEPATDADGWFDTGDLARLDRAGNLTITGRSKDLIKSGGEWINPAEIEALVGALPQVSLAAVIGRSDPKWGERPILLVETNGASISDEDLLAPLRERVASWWIPDAIVRLDAMPLAPTGKIDKMQLRADYGQV</sequence>
<keyword evidence="3" id="KW-0436">Ligase</keyword>
<evidence type="ECO:0000259" key="1">
    <source>
        <dbReference type="Pfam" id="PF00501"/>
    </source>
</evidence>
<dbReference type="GO" id="GO:0016877">
    <property type="term" value="F:ligase activity, forming carbon-sulfur bonds"/>
    <property type="evidence" value="ECO:0007669"/>
    <property type="project" value="UniProtKB-ARBA"/>
</dbReference>
<dbReference type="InterPro" id="IPR050237">
    <property type="entry name" value="ATP-dep_AMP-bd_enzyme"/>
</dbReference>
<dbReference type="InterPro" id="IPR025110">
    <property type="entry name" value="AMP-bd_C"/>
</dbReference>
<name>A0A1Y5PN75_9SPHN</name>
<dbReference type="PANTHER" id="PTHR43767">
    <property type="entry name" value="LONG-CHAIN-FATTY-ACID--COA LIGASE"/>
    <property type="match status" value="1"/>
</dbReference>
<dbReference type="Gene3D" id="3.30.300.30">
    <property type="match status" value="1"/>
</dbReference>
<dbReference type="InterPro" id="IPR020845">
    <property type="entry name" value="AMP-binding_CS"/>
</dbReference>
<dbReference type="InterPro" id="IPR000873">
    <property type="entry name" value="AMP-dep_synth/lig_dom"/>
</dbReference>